<dbReference type="SUPFAM" id="SSF54452">
    <property type="entry name" value="MHC antigen-recognition domain"/>
    <property type="match status" value="2"/>
</dbReference>
<dbReference type="OMA" id="SYWERIT"/>
<dbReference type="InterPro" id="IPR011162">
    <property type="entry name" value="MHC_I/II-like_Ag-recog"/>
</dbReference>
<feature type="signal peptide" evidence="4">
    <location>
        <begin position="1"/>
        <end position="21"/>
    </location>
</feature>
<evidence type="ECO:0000313" key="6">
    <source>
        <dbReference type="Ensembl" id="ENSACLP00000029551.2"/>
    </source>
</evidence>
<keyword evidence="3" id="KW-1133">Transmembrane helix</keyword>
<accession>A0A3P8QK38</accession>
<dbReference type="Pfam" id="PF07654">
    <property type="entry name" value="C1-set"/>
    <property type="match status" value="2"/>
</dbReference>
<protein>
    <recommendedName>
        <fullName evidence="5">Ig-like domain-containing protein</fullName>
    </recommendedName>
</protein>
<evidence type="ECO:0000256" key="4">
    <source>
        <dbReference type="SAM" id="SignalP"/>
    </source>
</evidence>
<dbReference type="FunFam" id="3.30.500.10:FF:000001">
    <property type="entry name" value="H-2 class I histocompatibility antigen, alpha chain"/>
    <property type="match status" value="2"/>
</dbReference>
<feature type="chain" id="PRO_5044221529" description="Ig-like domain-containing protein" evidence="4">
    <location>
        <begin position="22"/>
        <end position="631"/>
    </location>
</feature>
<keyword evidence="3" id="KW-0472">Membrane</keyword>
<dbReference type="Gene3D" id="2.60.40.10">
    <property type="entry name" value="Immunoglobulins"/>
    <property type="match status" value="2"/>
</dbReference>
<name>A0A3P8QK38_ASTCA</name>
<reference evidence="6" key="1">
    <citation type="submission" date="2018-05" db="EMBL/GenBank/DDBJ databases">
        <authorList>
            <person name="Datahose"/>
        </authorList>
    </citation>
    <scope>NUCLEOTIDE SEQUENCE</scope>
</reference>
<dbReference type="GeneTree" id="ENSGT01120000271828"/>
<evidence type="ECO:0000256" key="2">
    <source>
        <dbReference type="RuleBase" id="RU004439"/>
    </source>
</evidence>
<sequence>MFMVTMKAFIFFLLLEIHGLAAVTHSLKYFYTGSSQVPNFPEFVSVGMVDDVQIEYYDSDTEKMVPKQDWFARNTDQQYWERETDISRGQQQWFKANIEILKPRFNQTGGVHIVQRMYGCEWDEETGEVTGHEQFGYDGEDYIMFDLKEQTWVAKKQQAVMTKIKLDHDRALTVQKKNYLTQICPEWLKKYVNYGRSSLMRTDVPKVSLLQKSSSSPVTCHATGFYPNRAEMVWKKDGEEFHEGVNKGEILTNNDGTFQMSVDLDVSSVKPEDWERYDCVFQLSGVNEDIATRLDKSEIKTNEVTHSLKYFYTASSQVPNFPEFVVVGMVDDVQVDYYDSNTEKSVPKQDWFASNIDQQYWESQTAKRRGDQQWFKANIEIAKQRFNQTGGVHIYQRMCGCEWDEETGEVNGYHQEGYDGEDFISFDLKTATWVAPKQQAVMTQMKWGNNRAMMALYKYYLTQICPESLKKYVNYGRSSLMKTVVPKVSLLQKSSSSPVSCHATGFYPNRAEMVWKKDGVELHEGVNKGEILTNNDRTFQMSVDLDLSSVKPEDWHRYRCVFQLSGVNEDIATKLDKAVIKTNEGNSFSLIIPVVVAVVVLAAIAVITFIIYKKRTEKRPPSRKLHIVPFL</sequence>
<evidence type="ECO:0000259" key="5">
    <source>
        <dbReference type="PROSITE" id="PS50835"/>
    </source>
</evidence>
<dbReference type="PANTHER" id="PTHR16675">
    <property type="entry name" value="MHC CLASS I-RELATED"/>
    <property type="match status" value="1"/>
</dbReference>
<dbReference type="AlphaFoldDB" id="A0A3P8QK38"/>
<dbReference type="FunFam" id="2.60.40.10:FF:000943">
    <property type="entry name" value="Classical MHC class I molecule, alpha-chain"/>
    <property type="match status" value="2"/>
</dbReference>
<dbReference type="InterPro" id="IPR037055">
    <property type="entry name" value="MHC_I-like_Ag-recog_sf"/>
</dbReference>
<dbReference type="SUPFAM" id="SSF48726">
    <property type="entry name" value="Immunoglobulin"/>
    <property type="match status" value="2"/>
</dbReference>
<dbReference type="InterPro" id="IPR007110">
    <property type="entry name" value="Ig-like_dom"/>
</dbReference>
<reference evidence="6" key="3">
    <citation type="submission" date="2025-09" db="UniProtKB">
        <authorList>
            <consortium name="Ensembl"/>
        </authorList>
    </citation>
    <scope>IDENTIFICATION</scope>
</reference>
<dbReference type="InterPro" id="IPR050208">
    <property type="entry name" value="MHC_class-I_related"/>
</dbReference>
<dbReference type="GO" id="GO:0006955">
    <property type="term" value="P:immune response"/>
    <property type="evidence" value="ECO:0007669"/>
    <property type="project" value="TreeGrafter"/>
</dbReference>
<dbReference type="PRINTS" id="PR01638">
    <property type="entry name" value="MHCCLASSI"/>
</dbReference>
<dbReference type="Proteomes" id="UP000265100">
    <property type="component" value="Chromosome 22"/>
</dbReference>
<dbReference type="GO" id="GO:0005615">
    <property type="term" value="C:extracellular space"/>
    <property type="evidence" value="ECO:0007669"/>
    <property type="project" value="TreeGrafter"/>
</dbReference>
<dbReference type="Ensembl" id="ENSACLT00000030246.2">
    <property type="protein sequence ID" value="ENSACLP00000029551.2"/>
    <property type="gene ID" value="ENSACLG00000006137.2"/>
</dbReference>
<dbReference type="InterPro" id="IPR036179">
    <property type="entry name" value="Ig-like_dom_sf"/>
</dbReference>
<dbReference type="GO" id="GO:0009897">
    <property type="term" value="C:external side of plasma membrane"/>
    <property type="evidence" value="ECO:0007669"/>
    <property type="project" value="TreeGrafter"/>
</dbReference>
<keyword evidence="3" id="KW-0812">Transmembrane</keyword>
<feature type="domain" description="Ig-like" evidence="5">
    <location>
        <begin position="205"/>
        <end position="279"/>
    </location>
</feature>
<dbReference type="InterPro" id="IPR003597">
    <property type="entry name" value="Ig_C1-set"/>
</dbReference>
<dbReference type="Bgee" id="ENSACLG00000019936">
    <property type="expression patterns" value="Expressed in spleen and 8 other cell types or tissues"/>
</dbReference>
<comment type="similarity">
    <text evidence="2">Belongs to the MHC class I family.</text>
</comment>
<keyword evidence="1" id="KW-0325">Glycoprotein</keyword>
<organism evidence="6 7">
    <name type="scientific">Astatotilapia calliptera</name>
    <name type="common">Eastern happy</name>
    <name type="synonym">Chromis callipterus</name>
    <dbReference type="NCBI Taxonomy" id="8154"/>
    <lineage>
        <taxon>Eukaryota</taxon>
        <taxon>Metazoa</taxon>
        <taxon>Chordata</taxon>
        <taxon>Craniata</taxon>
        <taxon>Vertebrata</taxon>
        <taxon>Euteleostomi</taxon>
        <taxon>Actinopterygii</taxon>
        <taxon>Neopterygii</taxon>
        <taxon>Teleostei</taxon>
        <taxon>Neoteleostei</taxon>
        <taxon>Acanthomorphata</taxon>
        <taxon>Ovalentaria</taxon>
        <taxon>Cichlomorphae</taxon>
        <taxon>Cichliformes</taxon>
        <taxon>Cichlidae</taxon>
        <taxon>African cichlids</taxon>
        <taxon>Pseudocrenilabrinae</taxon>
        <taxon>Haplochromini</taxon>
        <taxon>Astatotilapia</taxon>
    </lineage>
</organism>
<reference evidence="6" key="2">
    <citation type="submission" date="2025-08" db="UniProtKB">
        <authorList>
            <consortium name="Ensembl"/>
        </authorList>
    </citation>
    <scope>IDENTIFICATION</scope>
</reference>
<evidence type="ECO:0000256" key="3">
    <source>
        <dbReference type="SAM" id="Phobius"/>
    </source>
</evidence>
<feature type="domain" description="Ig-like" evidence="5">
    <location>
        <begin position="486"/>
        <end position="560"/>
    </location>
</feature>
<dbReference type="SMART" id="SM00407">
    <property type="entry name" value="IGc1"/>
    <property type="match status" value="2"/>
</dbReference>
<dbReference type="Gene3D" id="3.30.500.10">
    <property type="entry name" value="MHC class I-like antigen recognition-like"/>
    <property type="match status" value="2"/>
</dbReference>
<dbReference type="InterPro" id="IPR013783">
    <property type="entry name" value="Ig-like_fold"/>
</dbReference>
<dbReference type="PANTHER" id="PTHR16675:SF237">
    <property type="entry name" value="MHC CLASS I ANTIGEN TRANSCRIPT VARIANT 1-RELATED"/>
    <property type="match status" value="1"/>
</dbReference>
<dbReference type="InterPro" id="IPR011161">
    <property type="entry name" value="MHC_I-like_Ag-recog"/>
</dbReference>
<dbReference type="PROSITE" id="PS50835">
    <property type="entry name" value="IG_LIKE"/>
    <property type="match status" value="2"/>
</dbReference>
<evidence type="ECO:0000313" key="7">
    <source>
        <dbReference type="Proteomes" id="UP000265100"/>
    </source>
</evidence>
<proteinExistence type="inferred from homology"/>
<dbReference type="InterPro" id="IPR001039">
    <property type="entry name" value="MHC_I_a_a1/a2"/>
</dbReference>
<keyword evidence="4" id="KW-0732">Signal</keyword>
<dbReference type="Pfam" id="PF00129">
    <property type="entry name" value="MHC_I"/>
    <property type="match status" value="2"/>
</dbReference>
<evidence type="ECO:0000256" key="1">
    <source>
        <dbReference type="ARBA" id="ARBA00023180"/>
    </source>
</evidence>
<feature type="transmembrane region" description="Helical" evidence="3">
    <location>
        <begin position="590"/>
        <end position="612"/>
    </location>
</feature>
<keyword evidence="7" id="KW-1185">Reference proteome</keyword>